<keyword evidence="1" id="KW-0812">Transmembrane</keyword>
<evidence type="ECO:0000259" key="2">
    <source>
        <dbReference type="Pfam" id="PF14258"/>
    </source>
</evidence>
<organism evidence="3 4">
    <name type="scientific">Arthrobacter alpinus</name>
    <dbReference type="NCBI Taxonomy" id="656366"/>
    <lineage>
        <taxon>Bacteria</taxon>
        <taxon>Bacillati</taxon>
        <taxon>Actinomycetota</taxon>
        <taxon>Actinomycetes</taxon>
        <taxon>Micrococcales</taxon>
        <taxon>Micrococcaceae</taxon>
        <taxon>Arthrobacter</taxon>
    </lineage>
</organism>
<keyword evidence="1" id="KW-0472">Membrane</keyword>
<name>A0A1H5E3R9_9MICC</name>
<protein>
    <recommendedName>
        <fullName evidence="2">DUF4350 domain-containing protein</fullName>
    </recommendedName>
</protein>
<sequence length="418" mass="42927">MTTASSPPTPQAPVFRADQASTSQRVGRVLRKGRFWLICLAVFVVLSILGLILANAGNQSTGTLSITNPAPVGARAAAEVLRQQGVNVTATDSLASTTEAVTANGIGTSTVLFYDPHNLLSPDQAAELSGTVQDARGSLVAISPAPLTAVRLSPELASAGTVKATESVAAGCANLDAAAAGTLDGGSPALGALAPVSLPINLYKGAQTCFIAGSGTAGQLAFNSTGEVAALGNPGVVINQNLANGGNAALVFRLLGGKPNLLWYTVSVKDIPVAEKAPSLAELTPDWIFPASSWLLLTAVLGMLWKGRRNGPLVTEPLPVIVRASETLTGRARLYQDARAVGTASHTLRRATLTRLAHALRLGVTADPAAVVDATAAATGRSQLHVHDLLLGPEPRTEQEMLSMAVALTALEEEVAQR</sequence>
<accession>A0A1H5E3R9</accession>
<dbReference type="Pfam" id="PF14258">
    <property type="entry name" value="DUF4350"/>
    <property type="match status" value="1"/>
</dbReference>
<evidence type="ECO:0000313" key="3">
    <source>
        <dbReference type="EMBL" id="SED85772.1"/>
    </source>
</evidence>
<dbReference type="InterPro" id="IPR025646">
    <property type="entry name" value="DUF4350"/>
</dbReference>
<dbReference type="Proteomes" id="UP000182725">
    <property type="component" value="Unassembled WGS sequence"/>
</dbReference>
<keyword evidence="1" id="KW-1133">Transmembrane helix</keyword>
<feature type="transmembrane region" description="Helical" evidence="1">
    <location>
        <begin position="35"/>
        <end position="54"/>
    </location>
</feature>
<dbReference type="EMBL" id="FNTV01000001">
    <property type="protein sequence ID" value="SED85772.1"/>
    <property type="molecule type" value="Genomic_DNA"/>
</dbReference>
<dbReference type="RefSeq" id="WP_074709638.1">
    <property type="nucleotide sequence ID" value="NZ_FNTV01000001.1"/>
</dbReference>
<gene>
    <name evidence="3" type="ORF">SAMN04489740_0141</name>
</gene>
<feature type="domain" description="DUF4350" evidence="2">
    <location>
        <begin position="68"/>
        <end position="255"/>
    </location>
</feature>
<proteinExistence type="predicted"/>
<dbReference type="AlphaFoldDB" id="A0A1H5E3R9"/>
<evidence type="ECO:0000313" key="4">
    <source>
        <dbReference type="Proteomes" id="UP000182725"/>
    </source>
</evidence>
<reference evidence="3 4" key="1">
    <citation type="submission" date="2016-10" db="EMBL/GenBank/DDBJ databases">
        <authorList>
            <person name="de Groot N.N."/>
        </authorList>
    </citation>
    <scope>NUCLEOTIDE SEQUENCE [LARGE SCALE GENOMIC DNA]</scope>
    <source>
        <strain evidence="3 4">DSM 22274</strain>
    </source>
</reference>
<evidence type="ECO:0000256" key="1">
    <source>
        <dbReference type="SAM" id="Phobius"/>
    </source>
</evidence>